<dbReference type="PANTHER" id="PTHR35318:SF2">
    <property type="entry name" value="OS08G0138900 PROTEIN"/>
    <property type="match status" value="1"/>
</dbReference>
<feature type="region of interest" description="Disordered" evidence="1">
    <location>
        <begin position="14"/>
        <end position="40"/>
    </location>
</feature>
<gene>
    <name evidence="2" type="ORF">K2173_003110</name>
</gene>
<dbReference type="PANTHER" id="PTHR35318">
    <property type="entry name" value="BNAA10G08410D PROTEIN"/>
    <property type="match status" value="1"/>
</dbReference>
<evidence type="ECO:0000256" key="1">
    <source>
        <dbReference type="SAM" id="MobiDB-lite"/>
    </source>
</evidence>
<feature type="compositionally biased region" description="Basic and acidic residues" evidence="1">
    <location>
        <begin position="24"/>
        <end position="34"/>
    </location>
</feature>
<dbReference type="Proteomes" id="UP001159364">
    <property type="component" value="Linkage Group LG05"/>
</dbReference>
<dbReference type="EMBL" id="JAIWQS010000005">
    <property type="protein sequence ID" value="KAJ8763638.1"/>
    <property type="molecule type" value="Genomic_DNA"/>
</dbReference>
<evidence type="ECO:0000313" key="2">
    <source>
        <dbReference type="EMBL" id="KAJ8763638.1"/>
    </source>
</evidence>
<organism evidence="2 3">
    <name type="scientific">Erythroxylum novogranatense</name>
    <dbReference type="NCBI Taxonomy" id="1862640"/>
    <lineage>
        <taxon>Eukaryota</taxon>
        <taxon>Viridiplantae</taxon>
        <taxon>Streptophyta</taxon>
        <taxon>Embryophyta</taxon>
        <taxon>Tracheophyta</taxon>
        <taxon>Spermatophyta</taxon>
        <taxon>Magnoliopsida</taxon>
        <taxon>eudicotyledons</taxon>
        <taxon>Gunneridae</taxon>
        <taxon>Pentapetalae</taxon>
        <taxon>rosids</taxon>
        <taxon>fabids</taxon>
        <taxon>Malpighiales</taxon>
        <taxon>Erythroxylaceae</taxon>
        <taxon>Erythroxylum</taxon>
    </lineage>
</organism>
<sequence>MKFLLDIMRCGTSCSSSMQTEAQEPERRRPEKTRSLMGRRCRRTTEKRVLPNASAEWKPTLHSISEDNFGADYDRMKSVVKGRVGDGRFGSRSQGVSPLRVKDYISRGNHFAPAIPTFSAAPFII</sequence>
<name>A0AAV8TBZ5_9ROSI</name>
<protein>
    <submittedName>
        <fullName evidence="2">Uncharacterized protein</fullName>
    </submittedName>
</protein>
<evidence type="ECO:0000313" key="3">
    <source>
        <dbReference type="Proteomes" id="UP001159364"/>
    </source>
</evidence>
<proteinExistence type="predicted"/>
<keyword evidence="3" id="KW-1185">Reference proteome</keyword>
<accession>A0AAV8TBZ5</accession>
<comment type="caution">
    <text evidence="2">The sequence shown here is derived from an EMBL/GenBank/DDBJ whole genome shotgun (WGS) entry which is preliminary data.</text>
</comment>
<reference evidence="2 3" key="1">
    <citation type="submission" date="2021-09" db="EMBL/GenBank/DDBJ databases">
        <title>Genomic insights and catalytic innovation underlie evolution of tropane alkaloids biosynthesis.</title>
        <authorList>
            <person name="Wang Y.-J."/>
            <person name="Tian T."/>
            <person name="Huang J.-P."/>
            <person name="Huang S.-X."/>
        </authorList>
    </citation>
    <scope>NUCLEOTIDE SEQUENCE [LARGE SCALE GENOMIC DNA]</scope>
    <source>
        <strain evidence="2">KIB-2018</strain>
        <tissue evidence="2">Leaf</tissue>
    </source>
</reference>
<dbReference type="AlphaFoldDB" id="A0AAV8TBZ5"/>